<dbReference type="EMBL" id="CP144691">
    <property type="protein sequence ID" value="WVY94489.1"/>
    <property type="molecule type" value="Genomic_DNA"/>
</dbReference>
<name>A0AAQ3MPL0_VIGMU</name>
<keyword evidence="2" id="KW-1185">Reference proteome</keyword>
<proteinExistence type="predicted"/>
<reference evidence="1 2" key="1">
    <citation type="journal article" date="2023" name="Life. Sci Alliance">
        <title>Evolutionary insights into 3D genome organization and epigenetic landscape of Vigna mungo.</title>
        <authorList>
            <person name="Junaid A."/>
            <person name="Singh B."/>
            <person name="Bhatia S."/>
        </authorList>
    </citation>
    <scope>NUCLEOTIDE SEQUENCE [LARGE SCALE GENOMIC DNA]</scope>
    <source>
        <strain evidence="1">Urdbean</strain>
    </source>
</reference>
<protein>
    <submittedName>
        <fullName evidence="1">Uncharacterized protein</fullName>
    </submittedName>
</protein>
<sequence length="182" mass="20433">MEIVFSRLSANMLSTLLFKREDTGTSSRNDYFQHKNNKQPFWQDKCLLKKNTAHHILLHTTRLPSSKLVVYLSVQKSRAAANVVGAYVCMYMSSMVPPFPVGTILNTSTHRQSRYHDCRSFRISATLVGSRLTRPQARAATPLQLRETATIPIESGPGFIPIIWTQSTAVPVALERNSARVS</sequence>
<feature type="non-terminal residue" evidence="1">
    <location>
        <position position="182"/>
    </location>
</feature>
<accession>A0AAQ3MPL0</accession>
<evidence type="ECO:0000313" key="1">
    <source>
        <dbReference type="EMBL" id="WVY94489.1"/>
    </source>
</evidence>
<dbReference type="AlphaFoldDB" id="A0AAQ3MPL0"/>
<evidence type="ECO:0000313" key="2">
    <source>
        <dbReference type="Proteomes" id="UP001374535"/>
    </source>
</evidence>
<organism evidence="1 2">
    <name type="scientific">Vigna mungo</name>
    <name type="common">Black gram</name>
    <name type="synonym">Phaseolus mungo</name>
    <dbReference type="NCBI Taxonomy" id="3915"/>
    <lineage>
        <taxon>Eukaryota</taxon>
        <taxon>Viridiplantae</taxon>
        <taxon>Streptophyta</taxon>
        <taxon>Embryophyta</taxon>
        <taxon>Tracheophyta</taxon>
        <taxon>Spermatophyta</taxon>
        <taxon>Magnoliopsida</taxon>
        <taxon>eudicotyledons</taxon>
        <taxon>Gunneridae</taxon>
        <taxon>Pentapetalae</taxon>
        <taxon>rosids</taxon>
        <taxon>fabids</taxon>
        <taxon>Fabales</taxon>
        <taxon>Fabaceae</taxon>
        <taxon>Papilionoideae</taxon>
        <taxon>50 kb inversion clade</taxon>
        <taxon>NPAAA clade</taxon>
        <taxon>indigoferoid/millettioid clade</taxon>
        <taxon>Phaseoleae</taxon>
        <taxon>Vigna</taxon>
    </lineage>
</organism>
<dbReference type="Proteomes" id="UP001374535">
    <property type="component" value="Chromosome 10"/>
</dbReference>
<gene>
    <name evidence="1" type="ORF">V8G54_033577</name>
</gene>